<evidence type="ECO:0000313" key="5">
    <source>
        <dbReference type="EMBL" id="KJB76836.1"/>
    </source>
</evidence>
<dbReference type="InterPro" id="IPR008972">
    <property type="entry name" value="Cupredoxin"/>
</dbReference>
<evidence type="ECO:0000313" key="6">
    <source>
        <dbReference type="Proteomes" id="UP000032304"/>
    </source>
</evidence>
<dbReference type="InterPro" id="IPR034288">
    <property type="entry name" value="CuRO_1_LCC"/>
</dbReference>
<dbReference type="STRING" id="29730.A0A0D2V436"/>
<dbReference type="InterPro" id="IPR011707">
    <property type="entry name" value="Cu-oxidase-like_N"/>
</dbReference>
<dbReference type="KEGG" id="gra:105778815"/>
<evidence type="ECO:0000259" key="3">
    <source>
        <dbReference type="Pfam" id="PF00394"/>
    </source>
</evidence>
<dbReference type="Gramene" id="KJB76836">
    <property type="protein sequence ID" value="KJB76836"/>
    <property type="gene ID" value="B456_012G109600"/>
</dbReference>
<dbReference type="eggNOG" id="KOG1263">
    <property type="taxonomic scope" value="Eukaryota"/>
</dbReference>
<feature type="signal peptide" evidence="2">
    <location>
        <begin position="1"/>
        <end position="23"/>
    </location>
</feature>
<evidence type="ECO:0008006" key="7">
    <source>
        <dbReference type="Google" id="ProtNLM"/>
    </source>
</evidence>
<proteinExistence type="inferred from homology"/>
<dbReference type="CDD" id="cd13849">
    <property type="entry name" value="CuRO_1_LCC_plant"/>
    <property type="match status" value="1"/>
</dbReference>
<reference evidence="5 6" key="1">
    <citation type="journal article" date="2012" name="Nature">
        <title>Repeated polyploidization of Gossypium genomes and the evolution of spinnable cotton fibres.</title>
        <authorList>
            <person name="Paterson A.H."/>
            <person name="Wendel J.F."/>
            <person name="Gundlach H."/>
            <person name="Guo H."/>
            <person name="Jenkins J."/>
            <person name="Jin D."/>
            <person name="Llewellyn D."/>
            <person name="Showmaker K.C."/>
            <person name="Shu S."/>
            <person name="Udall J."/>
            <person name="Yoo M.J."/>
            <person name="Byers R."/>
            <person name="Chen W."/>
            <person name="Doron-Faigenboim A."/>
            <person name="Duke M.V."/>
            <person name="Gong L."/>
            <person name="Grimwood J."/>
            <person name="Grover C."/>
            <person name="Grupp K."/>
            <person name="Hu G."/>
            <person name="Lee T.H."/>
            <person name="Li J."/>
            <person name="Lin L."/>
            <person name="Liu T."/>
            <person name="Marler B.S."/>
            <person name="Page J.T."/>
            <person name="Roberts A.W."/>
            <person name="Romanel E."/>
            <person name="Sanders W.S."/>
            <person name="Szadkowski E."/>
            <person name="Tan X."/>
            <person name="Tang H."/>
            <person name="Xu C."/>
            <person name="Wang J."/>
            <person name="Wang Z."/>
            <person name="Zhang D."/>
            <person name="Zhang L."/>
            <person name="Ashrafi H."/>
            <person name="Bedon F."/>
            <person name="Bowers J.E."/>
            <person name="Brubaker C.L."/>
            <person name="Chee P.W."/>
            <person name="Das S."/>
            <person name="Gingle A.R."/>
            <person name="Haigler C.H."/>
            <person name="Harker D."/>
            <person name="Hoffmann L.V."/>
            <person name="Hovav R."/>
            <person name="Jones D.C."/>
            <person name="Lemke C."/>
            <person name="Mansoor S."/>
            <person name="ur Rahman M."/>
            <person name="Rainville L.N."/>
            <person name="Rambani A."/>
            <person name="Reddy U.K."/>
            <person name="Rong J.K."/>
            <person name="Saranga Y."/>
            <person name="Scheffler B.E."/>
            <person name="Scheffler J.A."/>
            <person name="Stelly D.M."/>
            <person name="Triplett B.A."/>
            <person name="Van Deynze A."/>
            <person name="Vaslin M.F."/>
            <person name="Waghmare V.N."/>
            <person name="Walford S.A."/>
            <person name="Wright R.J."/>
            <person name="Zaki E.A."/>
            <person name="Zhang T."/>
            <person name="Dennis E.S."/>
            <person name="Mayer K.F."/>
            <person name="Peterson D.G."/>
            <person name="Rokhsar D.S."/>
            <person name="Wang X."/>
            <person name="Schmutz J."/>
        </authorList>
    </citation>
    <scope>NUCLEOTIDE SEQUENCE [LARGE SCALE GENOMIC DNA]</scope>
</reference>
<comment type="similarity">
    <text evidence="1">Belongs to the multicopper oxidase family.</text>
</comment>
<keyword evidence="2" id="KW-0732">Signal</keyword>
<sequence>MGRLVFLFASSLLLMVAATTVSAAILEHSFYAKNLTVTRLCNRQVITAVNDSFPGPSLRVQEGDKLIIHVFNISPFKITIHWRGVSQLMSAWSDGPEMITQCAIRPGNNYTYKYRITKQEGTLFWHAHSSFLRATVHGAIIIHPRARHSYPFPKPYREVPILLGEWWNANVVDVENQALALGIGPNISNAYTINGWPGDLYPCSQNQMYKQWVCDQILDEGDGKLRLRPELSSHLTVVRIRTKRCELSSLVPPTCTYRGSMILMKGHLCYLDKY</sequence>
<feature type="chain" id="PRO_5002265879" description="Plastocyanin-like domain-containing protein" evidence="2">
    <location>
        <begin position="24"/>
        <end position="274"/>
    </location>
</feature>
<dbReference type="Proteomes" id="UP000032304">
    <property type="component" value="Chromosome 12"/>
</dbReference>
<dbReference type="PANTHER" id="PTHR11709">
    <property type="entry name" value="MULTI-COPPER OXIDASE"/>
    <property type="match status" value="1"/>
</dbReference>
<feature type="domain" description="Plastocyanin-like" evidence="3">
    <location>
        <begin position="158"/>
        <end position="204"/>
    </location>
</feature>
<dbReference type="Gene3D" id="2.60.40.420">
    <property type="entry name" value="Cupredoxins - blue copper proteins"/>
    <property type="match status" value="1"/>
</dbReference>
<keyword evidence="6" id="KW-1185">Reference proteome</keyword>
<evidence type="ECO:0000256" key="1">
    <source>
        <dbReference type="ARBA" id="ARBA00010609"/>
    </source>
</evidence>
<name>A0A0D2V436_GOSRA</name>
<dbReference type="PANTHER" id="PTHR11709:SF9">
    <property type="entry name" value="LACCASE-7"/>
    <property type="match status" value="1"/>
</dbReference>
<dbReference type="OrthoDB" id="2121828at2759"/>
<protein>
    <recommendedName>
        <fullName evidence="7">Plastocyanin-like domain-containing protein</fullName>
    </recommendedName>
</protein>
<evidence type="ECO:0000256" key="2">
    <source>
        <dbReference type="SAM" id="SignalP"/>
    </source>
</evidence>
<dbReference type="EMBL" id="CM001751">
    <property type="protein sequence ID" value="KJB76836.1"/>
    <property type="molecule type" value="Genomic_DNA"/>
</dbReference>
<dbReference type="InterPro" id="IPR001117">
    <property type="entry name" value="Cu-oxidase_2nd"/>
</dbReference>
<dbReference type="AlphaFoldDB" id="A0A0D2V436"/>
<dbReference type="InterPro" id="IPR045087">
    <property type="entry name" value="Cu-oxidase_fam"/>
</dbReference>
<accession>A0A0D2V436</accession>
<dbReference type="GO" id="GO:0016491">
    <property type="term" value="F:oxidoreductase activity"/>
    <property type="evidence" value="ECO:0007669"/>
    <property type="project" value="TreeGrafter"/>
</dbReference>
<dbReference type="Pfam" id="PF00394">
    <property type="entry name" value="Cu-oxidase"/>
    <property type="match status" value="1"/>
</dbReference>
<dbReference type="SUPFAM" id="SSF49503">
    <property type="entry name" value="Cupredoxins"/>
    <property type="match status" value="2"/>
</dbReference>
<dbReference type="Pfam" id="PF07732">
    <property type="entry name" value="Cu-oxidase_3"/>
    <property type="match status" value="1"/>
</dbReference>
<dbReference type="GO" id="GO:0005507">
    <property type="term" value="F:copper ion binding"/>
    <property type="evidence" value="ECO:0007669"/>
    <property type="project" value="InterPro"/>
</dbReference>
<feature type="domain" description="Plastocyanin-like" evidence="4">
    <location>
        <begin position="35"/>
        <end position="146"/>
    </location>
</feature>
<organism evidence="5 6">
    <name type="scientific">Gossypium raimondii</name>
    <name type="common">Peruvian cotton</name>
    <name type="synonym">Gossypium klotzschianum subsp. raimondii</name>
    <dbReference type="NCBI Taxonomy" id="29730"/>
    <lineage>
        <taxon>Eukaryota</taxon>
        <taxon>Viridiplantae</taxon>
        <taxon>Streptophyta</taxon>
        <taxon>Embryophyta</taxon>
        <taxon>Tracheophyta</taxon>
        <taxon>Spermatophyta</taxon>
        <taxon>Magnoliopsida</taxon>
        <taxon>eudicotyledons</taxon>
        <taxon>Gunneridae</taxon>
        <taxon>Pentapetalae</taxon>
        <taxon>rosids</taxon>
        <taxon>malvids</taxon>
        <taxon>Malvales</taxon>
        <taxon>Malvaceae</taxon>
        <taxon>Malvoideae</taxon>
        <taxon>Gossypium</taxon>
    </lineage>
</organism>
<evidence type="ECO:0000259" key="4">
    <source>
        <dbReference type="Pfam" id="PF07732"/>
    </source>
</evidence>
<gene>
    <name evidence="5" type="ORF">B456_012G109600</name>
</gene>